<feature type="region of interest" description="Disordered" evidence="12">
    <location>
        <begin position="313"/>
        <end position="333"/>
    </location>
</feature>
<dbReference type="InterPro" id="IPR036611">
    <property type="entry name" value="Trigger_fac_ribosome-bd_sf"/>
</dbReference>
<feature type="domain" description="Trigger factor ribosome-binding bacterial" evidence="13">
    <location>
        <begin position="1"/>
        <end position="149"/>
    </location>
</feature>
<keyword evidence="9 11" id="KW-0131">Cell cycle</keyword>
<dbReference type="Proteomes" id="UP001597453">
    <property type="component" value="Unassembled WGS sequence"/>
</dbReference>
<reference evidence="16" key="1">
    <citation type="journal article" date="2019" name="Int. J. Syst. Evol. Microbiol.">
        <title>The Global Catalogue of Microorganisms (GCM) 10K type strain sequencing project: providing services to taxonomists for standard genome sequencing and annotation.</title>
        <authorList>
            <consortium name="The Broad Institute Genomics Platform"/>
            <consortium name="The Broad Institute Genome Sequencing Center for Infectious Disease"/>
            <person name="Wu L."/>
            <person name="Ma J."/>
        </authorList>
    </citation>
    <scope>NUCLEOTIDE SEQUENCE [LARGE SCALE GENOMIC DNA]</scope>
    <source>
        <strain evidence="16">TISTR 1511</strain>
    </source>
</reference>
<evidence type="ECO:0000256" key="4">
    <source>
        <dbReference type="ARBA" id="ARBA00016902"/>
    </source>
</evidence>
<dbReference type="Gene3D" id="3.30.70.1050">
    <property type="entry name" value="Trigger factor ribosome-binding domain"/>
    <property type="match status" value="1"/>
</dbReference>
<dbReference type="NCBIfam" id="TIGR00115">
    <property type="entry name" value="tig"/>
    <property type="match status" value="1"/>
</dbReference>
<keyword evidence="16" id="KW-1185">Reference proteome</keyword>
<proteinExistence type="inferred from homology"/>
<dbReference type="EC" id="5.2.1.8" evidence="3 11"/>
<evidence type="ECO:0000256" key="3">
    <source>
        <dbReference type="ARBA" id="ARBA00013194"/>
    </source>
</evidence>
<keyword evidence="5 11" id="KW-0132">Cell division</keyword>
<accession>A0ABW5RJA9</accession>
<gene>
    <name evidence="11 15" type="primary">tig</name>
    <name evidence="15" type="ORF">ACFSUQ_05950</name>
</gene>
<evidence type="ECO:0000259" key="14">
    <source>
        <dbReference type="Pfam" id="PF05698"/>
    </source>
</evidence>
<comment type="catalytic activity">
    <reaction evidence="1 11">
        <text>[protein]-peptidylproline (omega=180) = [protein]-peptidylproline (omega=0)</text>
        <dbReference type="Rhea" id="RHEA:16237"/>
        <dbReference type="Rhea" id="RHEA-COMP:10747"/>
        <dbReference type="Rhea" id="RHEA-COMP:10748"/>
        <dbReference type="ChEBI" id="CHEBI:83833"/>
        <dbReference type="ChEBI" id="CHEBI:83834"/>
        <dbReference type="EC" id="5.2.1.8"/>
    </reaction>
</comment>
<evidence type="ECO:0000259" key="13">
    <source>
        <dbReference type="Pfam" id="PF05697"/>
    </source>
</evidence>
<comment type="subcellular location">
    <subcellularLocation>
        <location evidence="11">Cytoplasm</location>
    </subcellularLocation>
    <text evidence="11">About half TF is bound to the ribosome near the polypeptide exit tunnel while the other half is free in the cytoplasm.</text>
</comment>
<evidence type="ECO:0000256" key="2">
    <source>
        <dbReference type="ARBA" id="ARBA00005464"/>
    </source>
</evidence>
<dbReference type="SUPFAM" id="SSF54534">
    <property type="entry name" value="FKBP-like"/>
    <property type="match status" value="1"/>
</dbReference>
<evidence type="ECO:0000256" key="5">
    <source>
        <dbReference type="ARBA" id="ARBA00022618"/>
    </source>
</evidence>
<dbReference type="InterPro" id="IPR008880">
    <property type="entry name" value="Trigger_fac_C"/>
</dbReference>
<dbReference type="SUPFAM" id="SSF102735">
    <property type="entry name" value="Trigger factor ribosome-binding domain"/>
    <property type="match status" value="1"/>
</dbReference>
<organism evidence="15 16">
    <name type="scientific">Gulosibacter bifidus</name>
    <dbReference type="NCBI Taxonomy" id="272239"/>
    <lineage>
        <taxon>Bacteria</taxon>
        <taxon>Bacillati</taxon>
        <taxon>Actinomycetota</taxon>
        <taxon>Actinomycetes</taxon>
        <taxon>Micrococcales</taxon>
        <taxon>Microbacteriaceae</taxon>
        <taxon>Gulosibacter</taxon>
    </lineage>
</organism>
<protein>
    <recommendedName>
        <fullName evidence="4 11">Trigger factor</fullName>
        <shortName evidence="11">TF</shortName>
        <ecNumber evidence="3 11">5.2.1.8</ecNumber>
    </recommendedName>
    <alternativeName>
        <fullName evidence="10 11">PPIase</fullName>
    </alternativeName>
</protein>
<dbReference type="PANTHER" id="PTHR30560:SF3">
    <property type="entry name" value="TRIGGER FACTOR-LIKE PROTEIN TIG, CHLOROPLASTIC"/>
    <property type="match status" value="1"/>
</dbReference>
<dbReference type="InterPro" id="IPR005215">
    <property type="entry name" value="Trig_fac"/>
</dbReference>
<dbReference type="HAMAP" id="MF_00303">
    <property type="entry name" value="Trigger_factor_Tig"/>
    <property type="match status" value="1"/>
</dbReference>
<evidence type="ECO:0000256" key="1">
    <source>
        <dbReference type="ARBA" id="ARBA00000971"/>
    </source>
</evidence>
<dbReference type="InterPro" id="IPR027304">
    <property type="entry name" value="Trigger_fact/SurA_dom_sf"/>
</dbReference>
<feature type="domain" description="Trigger factor C-terminal" evidence="14">
    <location>
        <begin position="260"/>
        <end position="404"/>
    </location>
</feature>
<dbReference type="Gene3D" id="1.10.3120.10">
    <property type="entry name" value="Trigger factor, C-terminal domain"/>
    <property type="match status" value="1"/>
</dbReference>
<dbReference type="PANTHER" id="PTHR30560">
    <property type="entry name" value="TRIGGER FACTOR CHAPERONE AND PEPTIDYL-PROLYL CIS/TRANS ISOMERASE"/>
    <property type="match status" value="1"/>
</dbReference>
<keyword evidence="11" id="KW-0963">Cytoplasm</keyword>
<evidence type="ECO:0000256" key="8">
    <source>
        <dbReference type="ARBA" id="ARBA00023235"/>
    </source>
</evidence>
<feature type="region of interest" description="Disordered" evidence="12">
    <location>
        <begin position="432"/>
        <end position="501"/>
    </location>
</feature>
<dbReference type="SUPFAM" id="SSF109998">
    <property type="entry name" value="Triger factor/SurA peptide-binding domain-like"/>
    <property type="match status" value="1"/>
</dbReference>
<dbReference type="GO" id="GO:0003755">
    <property type="term" value="F:peptidyl-prolyl cis-trans isomerase activity"/>
    <property type="evidence" value="ECO:0007669"/>
    <property type="project" value="UniProtKB-EC"/>
</dbReference>
<evidence type="ECO:0000256" key="12">
    <source>
        <dbReference type="SAM" id="MobiDB-lite"/>
    </source>
</evidence>
<keyword evidence="6 11" id="KW-0697">Rotamase</keyword>
<evidence type="ECO:0000313" key="15">
    <source>
        <dbReference type="EMBL" id="MFD2674840.1"/>
    </source>
</evidence>
<keyword evidence="7 11" id="KW-0143">Chaperone</keyword>
<comment type="caution">
    <text evidence="15">The sequence shown here is derived from an EMBL/GenBank/DDBJ whole genome shotgun (WGS) entry which is preliminary data.</text>
</comment>
<dbReference type="Pfam" id="PF05697">
    <property type="entry name" value="Trigger_N"/>
    <property type="match status" value="1"/>
</dbReference>
<dbReference type="Pfam" id="PF05698">
    <property type="entry name" value="Trigger_C"/>
    <property type="match status" value="1"/>
</dbReference>
<dbReference type="RefSeq" id="WP_066056206.1">
    <property type="nucleotide sequence ID" value="NZ_JBHUNF010000003.1"/>
</dbReference>
<feature type="compositionally biased region" description="Basic residues" evidence="12">
    <location>
        <begin position="454"/>
        <end position="470"/>
    </location>
</feature>
<evidence type="ECO:0000256" key="11">
    <source>
        <dbReference type="HAMAP-Rule" id="MF_00303"/>
    </source>
</evidence>
<dbReference type="EMBL" id="JBHUNF010000003">
    <property type="protein sequence ID" value="MFD2674840.1"/>
    <property type="molecule type" value="Genomic_DNA"/>
</dbReference>
<feature type="compositionally biased region" description="Basic residues" evidence="12">
    <location>
        <begin position="483"/>
        <end position="494"/>
    </location>
</feature>
<dbReference type="Gene3D" id="3.10.50.40">
    <property type="match status" value="1"/>
</dbReference>
<dbReference type="InterPro" id="IPR037041">
    <property type="entry name" value="Trigger_fac_C_sf"/>
</dbReference>
<evidence type="ECO:0000256" key="10">
    <source>
        <dbReference type="ARBA" id="ARBA00029986"/>
    </source>
</evidence>
<feature type="compositionally biased region" description="Basic and acidic residues" evidence="12">
    <location>
        <begin position="471"/>
        <end position="482"/>
    </location>
</feature>
<sequence length="501" mass="54698">MKTTVDKVNPTHAKLTINVTPEDFKPFMDRAYRTIANQIQIPGFRKGNVPSQLIDARVGREVVIDQAINDGLDTWYQQGLAESGLTPLGRPEADVTQTPDVMDLSGDLVVTVDVDVRPEIELGDYKGLKIEVEAAEVTDADVEAELETLRKRFGTLKTVERPIENGDFATIDLVAKIGDDIVDEANGISHEVGSGELLDGTDEALLTLTADEETTFTSTLLGGERAGEEAEITVKVVSVKERELPEVDDEFAQLASEFDTVEELREDLRNQAAKKKTFGQVDEARGKAIDALLENTEVPVPEQLIEDEVARHLEGEGKTGDDPHAEEVREESRKSFRQQVILDEIIKAEQVQVEQNEFTEFLFQQASQYGIAPQQYIEMLQQNNGLPQVIGEVARSKAILYVLEDATVTDTNGKAVDLSEFTAVVRQAREAQAEADKAEDAADEAEAPAEKKPAAKKAPAKKAPAKKAAAKKADDAEAEKKPAAKKAPAKKTAAKKADDAE</sequence>
<evidence type="ECO:0000256" key="6">
    <source>
        <dbReference type="ARBA" id="ARBA00023110"/>
    </source>
</evidence>
<dbReference type="InterPro" id="IPR008881">
    <property type="entry name" value="Trigger_fac_ribosome-bd_bac"/>
</dbReference>
<evidence type="ECO:0000256" key="7">
    <source>
        <dbReference type="ARBA" id="ARBA00023186"/>
    </source>
</evidence>
<evidence type="ECO:0000313" key="16">
    <source>
        <dbReference type="Proteomes" id="UP001597453"/>
    </source>
</evidence>
<name>A0ABW5RJA9_9MICO</name>
<dbReference type="InterPro" id="IPR046357">
    <property type="entry name" value="PPIase_dom_sf"/>
</dbReference>
<comment type="domain">
    <text evidence="11">Consists of 3 domains; the N-terminus binds the ribosome, the middle domain has PPIase activity, while the C-terminus has intrinsic chaperone activity on its own.</text>
</comment>
<keyword evidence="8 11" id="KW-0413">Isomerase</keyword>
<comment type="function">
    <text evidence="11">Involved in protein export. Acts as a chaperone by maintaining the newly synthesized protein in an open conformation. Functions as a peptidyl-prolyl cis-trans isomerase.</text>
</comment>
<evidence type="ECO:0000256" key="9">
    <source>
        <dbReference type="ARBA" id="ARBA00023306"/>
    </source>
</evidence>
<comment type="similarity">
    <text evidence="2 11">Belongs to the FKBP-type PPIase family. Tig subfamily.</text>
</comment>